<gene>
    <name evidence="2" type="ORF">AGERDE_LOCUS5652</name>
</gene>
<proteinExistence type="predicted"/>
<evidence type="ECO:0000256" key="1">
    <source>
        <dbReference type="SAM" id="MobiDB-lite"/>
    </source>
</evidence>
<feature type="compositionally biased region" description="Acidic residues" evidence="1">
    <location>
        <begin position="65"/>
        <end position="75"/>
    </location>
</feature>
<dbReference type="Proteomes" id="UP000789831">
    <property type="component" value="Unassembled WGS sequence"/>
</dbReference>
<evidence type="ECO:0000313" key="3">
    <source>
        <dbReference type="Proteomes" id="UP000789831"/>
    </source>
</evidence>
<evidence type="ECO:0000313" key="2">
    <source>
        <dbReference type="EMBL" id="CAG8529742.1"/>
    </source>
</evidence>
<dbReference type="EMBL" id="CAJVPL010000789">
    <property type="protein sequence ID" value="CAG8529742.1"/>
    <property type="molecule type" value="Genomic_DNA"/>
</dbReference>
<sequence>MPKSKKSTKKFQKQHLKQTIERRKKVQKIKKAVDQREKKRGLKRRVGEVKKAKNEIETEKNDTVENSEPEDMIEE</sequence>
<keyword evidence="3" id="KW-1185">Reference proteome</keyword>
<feature type="compositionally biased region" description="Basic residues" evidence="1">
    <location>
        <begin position="1"/>
        <end position="30"/>
    </location>
</feature>
<reference evidence="2" key="1">
    <citation type="submission" date="2021-06" db="EMBL/GenBank/DDBJ databases">
        <authorList>
            <person name="Kallberg Y."/>
            <person name="Tangrot J."/>
            <person name="Rosling A."/>
        </authorList>
    </citation>
    <scope>NUCLEOTIDE SEQUENCE</scope>
    <source>
        <strain evidence="2">MT106</strain>
    </source>
</reference>
<protein>
    <submittedName>
        <fullName evidence="2">4400_t:CDS:1</fullName>
    </submittedName>
</protein>
<feature type="compositionally biased region" description="Basic and acidic residues" evidence="1">
    <location>
        <begin position="45"/>
        <end position="63"/>
    </location>
</feature>
<accession>A0A9N9AGU0</accession>
<comment type="caution">
    <text evidence="2">The sequence shown here is derived from an EMBL/GenBank/DDBJ whole genome shotgun (WGS) entry which is preliminary data.</text>
</comment>
<feature type="region of interest" description="Disordered" evidence="1">
    <location>
        <begin position="1"/>
        <end position="75"/>
    </location>
</feature>
<organism evidence="2 3">
    <name type="scientific">Ambispora gerdemannii</name>
    <dbReference type="NCBI Taxonomy" id="144530"/>
    <lineage>
        <taxon>Eukaryota</taxon>
        <taxon>Fungi</taxon>
        <taxon>Fungi incertae sedis</taxon>
        <taxon>Mucoromycota</taxon>
        <taxon>Glomeromycotina</taxon>
        <taxon>Glomeromycetes</taxon>
        <taxon>Archaeosporales</taxon>
        <taxon>Ambisporaceae</taxon>
        <taxon>Ambispora</taxon>
    </lineage>
</organism>
<dbReference type="AlphaFoldDB" id="A0A9N9AGU0"/>
<name>A0A9N9AGU0_9GLOM</name>